<evidence type="ECO:0000256" key="1">
    <source>
        <dbReference type="SAM" id="MobiDB-lite"/>
    </source>
</evidence>
<evidence type="ECO:0000313" key="2">
    <source>
        <dbReference type="EMBL" id="CAA9561699.1"/>
    </source>
</evidence>
<accession>A0A6J4UY87</accession>
<feature type="compositionally biased region" description="Basic and acidic residues" evidence="1">
    <location>
        <begin position="17"/>
        <end position="36"/>
    </location>
</feature>
<dbReference type="AlphaFoldDB" id="A0A6J4UY87"/>
<feature type="region of interest" description="Disordered" evidence="1">
    <location>
        <begin position="17"/>
        <end position="42"/>
    </location>
</feature>
<feature type="non-terminal residue" evidence="2">
    <location>
        <position position="1"/>
    </location>
</feature>
<name>A0A6J4UY87_9BACT</name>
<organism evidence="2">
    <name type="scientific">uncultured Thermomicrobiales bacterium</name>
    <dbReference type="NCBI Taxonomy" id="1645740"/>
    <lineage>
        <taxon>Bacteria</taxon>
        <taxon>Pseudomonadati</taxon>
        <taxon>Thermomicrobiota</taxon>
        <taxon>Thermomicrobia</taxon>
        <taxon>Thermomicrobiales</taxon>
        <taxon>environmental samples</taxon>
    </lineage>
</organism>
<proteinExistence type="predicted"/>
<feature type="non-terminal residue" evidence="2">
    <location>
        <position position="42"/>
    </location>
</feature>
<sequence length="42" mass="4776">RDHPALCRCRDRLRADLRSPRGVRPRSDGAVRRRGDPGPGRI</sequence>
<gene>
    <name evidence="2" type="ORF">AVDCRST_MAG70-1719</name>
</gene>
<dbReference type="EMBL" id="CADCWH010000273">
    <property type="protein sequence ID" value="CAA9561699.1"/>
    <property type="molecule type" value="Genomic_DNA"/>
</dbReference>
<protein>
    <submittedName>
        <fullName evidence="2">Uncharacterized protein</fullName>
    </submittedName>
</protein>
<reference evidence="2" key="1">
    <citation type="submission" date="2020-02" db="EMBL/GenBank/DDBJ databases">
        <authorList>
            <person name="Meier V. D."/>
        </authorList>
    </citation>
    <scope>NUCLEOTIDE SEQUENCE</scope>
    <source>
        <strain evidence="2">AVDCRST_MAG70</strain>
    </source>
</reference>